<dbReference type="RefSeq" id="WP_114694068.1">
    <property type="nucleotide sequence ID" value="NZ_QQOH01000001.1"/>
</dbReference>
<reference evidence="2 3" key="1">
    <citation type="submission" date="2018-07" db="EMBL/GenBank/DDBJ databases">
        <title>Motiliproteus coralliicola sp. nov., a bacterium isolated from Coral.</title>
        <authorList>
            <person name="Wang G."/>
        </authorList>
    </citation>
    <scope>NUCLEOTIDE SEQUENCE [LARGE SCALE GENOMIC DNA]</scope>
    <source>
        <strain evidence="2 3">C34</strain>
    </source>
</reference>
<dbReference type="AlphaFoldDB" id="A0A369WS33"/>
<comment type="caution">
    <text evidence="2">The sequence shown here is derived from an EMBL/GenBank/DDBJ whole genome shotgun (WGS) entry which is preliminary data.</text>
</comment>
<evidence type="ECO:0000259" key="1">
    <source>
        <dbReference type="Pfam" id="PF13490"/>
    </source>
</evidence>
<dbReference type="Pfam" id="PF13490">
    <property type="entry name" value="zf-HC2"/>
    <property type="match status" value="1"/>
</dbReference>
<dbReference type="EMBL" id="QQOH01000001">
    <property type="protein sequence ID" value="RDE24482.1"/>
    <property type="molecule type" value="Genomic_DNA"/>
</dbReference>
<dbReference type="Proteomes" id="UP000253769">
    <property type="component" value="Unassembled WGS sequence"/>
</dbReference>
<gene>
    <name evidence="2" type="ORF">DV711_02520</name>
</gene>
<keyword evidence="3" id="KW-1185">Reference proteome</keyword>
<evidence type="ECO:0000313" key="3">
    <source>
        <dbReference type="Proteomes" id="UP000253769"/>
    </source>
</evidence>
<evidence type="ECO:0000313" key="2">
    <source>
        <dbReference type="EMBL" id="RDE24482.1"/>
    </source>
</evidence>
<dbReference type="InterPro" id="IPR027383">
    <property type="entry name" value="Znf_put"/>
</dbReference>
<protein>
    <submittedName>
        <fullName evidence="2">Zf-HC2 domain-containing protein</fullName>
    </submittedName>
</protein>
<accession>A0A369WS33</accession>
<feature type="domain" description="Putative zinc-finger" evidence="1">
    <location>
        <begin position="4"/>
        <end position="38"/>
    </location>
</feature>
<organism evidence="2 3">
    <name type="scientific">Motiliproteus coralliicola</name>
    <dbReference type="NCBI Taxonomy" id="2283196"/>
    <lineage>
        <taxon>Bacteria</taxon>
        <taxon>Pseudomonadati</taxon>
        <taxon>Pseudomonadota</taxon>
        <taxon>Gammaproteobacteria</taxon>
        <taxon>Oceanospirillales</taxon>
        <taxon>Oceanospirillaceae</taxon>
        <taxon>Motiliproteus</taxon>
    </lineage>
</organism>
<proteinExistence type="predicted"/>
<dbReference type="OrthoDB" id="8374021at2"/>
<sequence length="74" mass="9125">MLKCKDIVDQASDYREREMSFGQRLQYRMHLLLCHHCRTFSRQFNASVAMLKRLRKREDHQEQIEETKRKLENL</sequence>
<name>A0A369WS33_9GAMM</name>